<dbReference type="CDD" id="cd20419">
    <property type="entry name" value="Tudor_TDRD5"/>
    <property type="match status" value="1"/>
</dbReference>
<feature type="region of interest" description="Disordered" evidence="11">
    <location>
        <begin position="98"/>
        <end position="119"/>
    </location>
</feature>
<evidence type="ECO:0000256" key="11">
    <source>
        <dbReference type="SAM" id="MobiDB-lite"/>
    </source>
</evidence>
<dbReference type="Pfam" id="PF00567">
    <property type="entry name" value="TUDOR"/>
    <property type="match status" value="1"/>
</dbReference>
<evidence type="ECO:0000259" key="13">
    <source>
        <dbReference type="PROSITE" id="PS51644"/>
    </source>
</evidence>
<dbReference type="InterPro" id="IPR025605">
    <property type="entry name" value="OST-HTH/LOTUS_dom"/>
</dbReference>
<comment type="subcellular location">
    <subcellularLocation>
        <location evidence="1">Cytoplasm</location>
    </subcellularLocation>
</comment>
<evidence type="ECO:0000313" key="15">
    <source>
        <dbReference type="Proteomes" id="UP000233120"/>
    </source>
</evidence>
<keyword evidence="6" id="KW-0597">Phosphoprotein</keyword>
<dbReference type="Gene3D" id="3.30.420.610">
    <property type="entry name" value="LOTUS domain-like"/>
    <property type="match status" value="3"/>
</dbReference>
<dbReference type="OMA" id="QFYIHIC"/>
<dbReference type="Gene3D" id="2.30.30.140">
    <property type="match status" value="1"/>
</dbReference>
<dbReference type="FunFam" id="3.30.420.610:FF:000011">
    <property type="entry name" value="tudor domain-containing protein 5 isoform X3"/>
    <property type="match status" value="1"/>
</dbReference>
<dbReference type="GO" id="GO:0005737">
    <property type="term" value="C:cytoplasm"/>
    <property type="evidence" value="ECO:0007669"/>
    <property type="project" value="UniProtKB-SubCell"/>
</dbReference>
<proteinExistence type="inferred from homology"/>
<feature type="domain" description="HTH OST-type" evidence="13">
    <location>
        <begin position="295"/>
        <end position="369"/>
    </location>
</feature>
<dbReference type="PROSITE" id="PS51644">
    <property type="entry name" value="HTH_OST"/>
    <property type="match status" value="3"/>
</dbReference>
<evidence type="ECO:0000256" key="4">
    <source>
        <dbReference type="ARBA" id="ARBA00022473"/>
    </source>
</evidence>
<dbReference type="CDD" id="cd09976">
    <property type="entry name" value="LOTUS_3_TDRD5"/>
    <property type="match status" value="1"/>
</dbReference>
<dbReference type="AlphaFoldDB" id="A0A2K6BMA4"/>
<accession>A0A2K6BMA4</accession>
<keyword evidence="4" id="KW-0217">Developmental protein</keyword>
<dbReference type="PROSITE" id="PS50304">
    <property type="entry name" value="TUDOR"/>
    <property type="match status" value="1"/>
</dbReference>
<keyword evidence="15" id="KW-1185">Reference proteome</keyword>
<feature type="domain" description="HTH OST-type" evidence="13">
    <location>
        <begin position="7"/>
        <end position="80"/>
    </location>
</feature>
<dbReference type="SMART" id="SM00333">
    <property type="entry name" value="TUDOR"/>
    <property type="match status" value="1"/>
</dbReference>
<dbReference type="InterPro" id="IPR050621">
    <property type="entry name" value="Tudor_domain_containing"/>
</dbReference>
<organism evidence="14 15">
    <name type="scientific">Macaca nemestrina</name>
    <name type="common">Pig-tailed macaque</name>
    <dbReference type="NCBI Taxonomy" id="9545"/>
    <lineage>
        <taxon>Eukaryota</taxon>
        <taxon>Metazoa</taxon>
        <taxon>Chordata</taxon>
        <taxon>Craniata</taxon>
        <taxon>Vertebrata</taxon>
        <taxon>Euteleostomi</taxon>
        <taxon>Mammalia</taxon>
        <taxon>Eutheria</taxon>
        <taxon>Euarchontoglires</taxon>
        <taxon>Primates</taxon>
        <taxon>Haplorrhini</taxon>
        <taxon>Catarrhini</taxon>
        <taxon>Cercopithecidae</taxon>
        <taxon>Cercopithecinae</taxon>
        <taxon>Macaca</taxon>
    </lineage>
</organism>
<evidence type="ECO:0000313" key="14">
    <source>
        <dbReference type="Ensembl" id="ENSMNEP00000012513.1"/>
    </source>
</evidence>
<dbReference type="InterPro" id="IPR037982">
    <property type="entry name" value="TDRD5_LOTUS_2"/>
</dbReference>
<dbReference type="CDD" id="cd09985">
    <property type="entry name" value="LOTUS_1_TDRD5"/>
    <property type="match status" value="1"/>
</dbReference>
<feature type="region of interest" description="Disordered" evidence="11">
    <location>
        <begin position="815"/>
        <end position="903"/>
    </location>
</feature>
<evidence type="ECO:0000256" key="3">
    <source>
        <dbReference type="ARBA" id="ARBA00013420"/>
    </source>
</evidence>
<dbReference type="Ensembl" id="ENSMNET00000036709.1">
    <property type="protein sequence ID" value="ENSMNEP00000012513.1"/>
    <property type="gene ID" value="ENSMNEG00000030554.1"/>
</dbReference>
<gene>
    <name evidence="14" type="primary">TDRD5</name>
</gene>
<evidence type="ECO:0000256" key="8">
    <source>
        <dbReference type="ARBA" id="ARBA00022782"/>
    </source>
</evidence>
<evidence type="ECO:0000256" key="10">
    <source>
        <dbReference type="ARBA" id="ARBA00025363"/>
    </source>
</evidence>
<dbReference type="GeneID" id="105484511"/>
<evidence type="ECO:0000256" key="2">
    <source>
        <dbReference type="ARBA" id="ARBA00010384"/>
    </source>
</evidence>
<keyword evidence="9" id="KW-0744">Spermatogenesis</keyword>
<dbReference type="PANTHER" id="PTHR22948">
    <property type="entry name" value="TUDOR DOMAIN CONTAINING PROTEIN"/>
    <property type="match status" value="1"/>
</dbReference>
<evidence type="ECO:0000256" key="6">
    <source>
        <dbReference type="ARBA" id="ARBA00022553"/>
    </source>
</evidence>
<dbReference type="Gene3D" id="2.40.50.90">
    <property type="match status" value="1"/>
</dbReference>
<name>A0A2K6BMA4_MACNE</name>
<comment type="similarity">
    <text evidence="2">Belongs to the TDRD5 family.</text>
</comment>
<keyword evidence="7" id="KW-0677">Repeat</keyword>
<dbReference type="InterPro" id="IPR035437">
    <property type="entry name" value="SNase_OB-fold_sf"/>
</dbReference>
<dbReference type="GeneTree" id="ENSGT00940000159902"/>
<dbReference type="Pfam" id="PF12872">
    <property type="entry name" value="OST-HTH"/>
    <property type="match status" value="3"/>
</dbReference>
<reference evidence="14" key="2">
    <citation type="submission" date="2025-09" db="UniProtKB">
        <authorList>
            <consortium name="Ensembl"/>
        </authorList>
    </citation>
    <scope>IDENTIFICATION</scope>
</reference>
<feature type="compositionally biased region" description="Polar residues" evidence="11">
    <location>
        <begin position="849"/>
        <end position="876"/>
    </location>
</feature>
<comment type="function">
    <text evidence="10">Required during spermiogenesis to participate in the repression transposable elements and prevent their mobilization, which is essential for the germline integrity. Probably acts via the piRNA metabolic process, which mediates the repression of transposable elements during meiosis by forming complexes composed of piRNAs and Piwi proteins and govern the methylation and subsequent repression of transposons. Required for chromatoid body (CB) assembly.</text>
</comment>
<evidence type="ECO:0000259" key="12">
    <source>
        <dbReference type="PROSITE" id="PS50304"/>
    </source>
</evidence>
<dbReference type="Proteomes" id="UP000233120">
    <property type="component" value="Unassembled WGS sequence"/>
</dbReference>
<evidence type="ECO:0000256" key="5">
    <source>
        <dbReference type="ARBA" id="ARBA00022490"/>
    </source>
</evidence>
<keyword evidence="8" id="KW-0221">Differentiation</keyword>
<dbReference type="InterPro" id="IPR041966">
    <property type="entry name" value="LOTUS-like"/>
</dbReference>
<dbReference type="PANTHER" id="PTHR22948:SF19">
    <property type="entry name" value="TUDOR DOMAIN-CONTAINING PROTEIN 5"/>
    <property type="match status" value="1"/>
</dbReference>
<sequence length="978" mass="109662">MSEQERIQECLRKEIRSLLISTKDGLSPQELEKEYLLMVGNHLPLRILGYRSTMELVLDMPDVVSVCHGAGGTVILKAIPDESTKGIASLVAKQRSSHKVRNSMHKGRPSVYSGPRSHRRVPYRGRVAPILPAVVKSELKDLLALSPVLLSDFEKAFAKRFGRSFQYMQYGFLSMFEVLNAASDVISVEQTRAGSLLMLKKNVTEEKQRGCPAGKIFTQPFRMKQGSYSAGFPVAKACFSQPTSNMEPQKQIMSMEKTSKLNVVETSRLNHTEKLNQLENTFKSVIAQIGPGGTISSELKHKIKFVVSKFPEGLFISKLLGEYEVIFKEQLSPKKLGFLNVTELVGALSDILHVEFREGQQDLLVFDVDKKPLPPVQSDKKIEAKACVSSPPRNSLSTVAVKETVWNCPSKKQKEPQQKICKKPNVVVKPLQLQVETNKSQLNLAMANHDIPPDAVPDKKLCRLPPLDTSSLVGVFVEYIISPSQFYIRIYSRDSSELLEDMMIEMRRCYSNQLVSDRYVMPECFIQPGHLCCVRISEDKWWYRVIIHRVLGKQEVEVFYPDFGNIGIVQKSSLRFLKCCYTKLPAQAIPCSLAWVRPVEEHWTSKAILQFQKLCGLKPLVGVVDEYVDGILNIFLCDTSSNEDIYFHHVLRTEGHAIVCRENISSKGFSELNPLALYTKSSGGPEDIVLTELGYPSQQHYFNEDRKISPQSKESELHILDEIPTGMPCLESVTIGDDIWDENWLPLQAKMGKGGDAASHLFTASVDGKNQYSSRKEMPQKDWCFSIPKDTWDDSWQPSGLVNGTKVIHKPEVLSAQQKNTGTNRTQKQLDINGSSDSSTLPKLEEFYTSLTQSEDQSQSEPNNSQTQPKQIQLSTAVVPRSTPAVDDSAEKPSGSVESSPEILKNEDFSSSRAVTVYKDKSQESMDQLSLILSYECQISQKLYIPRSTATAALGAAARLATSRSLLHWYPSVKRMEA</sequence>
<evidence type="ECO:0000256" key="7">
    <source>
        <dbReference type="ARBA" id="ARBA00022737"/>
    </source>
</evidence>
<dbReference type="Bgee" id="ENSMNEG00000030554">
    <property type="expression patterns" value="Expressed in forebrain and 1 other cell type or tissue"/>
</dbReference>
<protein>
    <recommendedName>
        <fullName evidence="3">Tudor domain-containing protein 5</fullName>
    </recommendedName>
</protein>
<dbReference type="FunFam" id="3.30.420.610:FF:000007">
    <property type="entry name" value="Tudor domain-containing protein 5"/>
    <property type="match status" value="1"/>
</dbReference>
<evidence type="ECO:0000256" key="9">
    <source>
        <dbReference type="ARBA" id="ARBA00022871"/>
    </source>
</evidence>
<dbReference type="FunFam" id="3.30.420.610:FF:000005">
    <property type="entry name" value="Tudor domain-containing protein 5"/>
    <property type="match status" value="1"/>
</dbReference>
<evidence type="ECO:0000256" key="1">
    <source>
        <dbReference type="ARBA" id="ARBA00004496"/>
    </source>
</evidence>
<dbReference type="CDD" id="cd09975">
    <property type="entry name" value="LOTUS_2_TDRD5"/>
    <property type="match status" value="1"/>
</dbReference>
<dbReference type="FunFam" id="2.30.30.140:FF:000051">
    <property type="entry name" value="Tudor domain-containing protein 5"/>
    <property type="match status" value="1"/>
</dbReference>
<dbReference type="GO" id="GO:0007283">
    <property type="term" value="P:spermatogenesis"/>
    <property type="evidence" value="ECO:0007669"/>
    <property type="project" value="UniProtKB-KW"/>
</dbReference>
<dbReference type="SUPFAM" id="SSF63748">
    <property type="entry name" value="Tudor/PWWP/MBT"/>
    <property type="match status" value="1"/>
</dbReference>
<dbReference type="GO" id="GO:0007281">
    <property type="term" value="P:germ cell development"/>
    <property type="evidence" value="ECO:0007669"/>
    <property type="project" value="InterPro"/>
</dbReference>
<feature type="compositionally biased region" description="Basic residues" evidence="11">
    <location>
        <begin position="98"/>
        <end position="108"/>
    </location>
</feature>
<feature type="domain" description="Tudor" evidence="12">
    <location>
        <begin position="525"/>
        <end position="584"/>
    </location>
</feature>
<feature type="domain" description="HTH OST-type" evidence="13">
    <location>
        <begin position="127"/>
        <end position="202"/>
    </location>
</feature>
<keyword evidence="5" id="KW-0963">Cytoplasm</keyword>
<feature type="compositionally biased region" description="Polar residues" evidence="11">
    <location>
        <begin position="815"/>
        <end position="841"/>
    </location>
</feature>
<dbReference type="InterPro" id="IPR002999">
    <property type="entry name" value="Tudor"/>
</dbReference>
<reference evidence="14" key="1">
    <citation type="submission" date="2025-08" db="UniProtKB">
        <authorList>
            <consortium name="Ensembl"/>
        </authorList>
    </citation>
    <scope>IDENTIFICATION</scope>
</reference>